<dbReference type="EMBL" id="JAHRHJ020000004">
    <property type="protein sequence ID" value="KAH9318145.1"/>
    <property type="molecule type" value="Genomic_DNA"/>
</dbReference>
<protein>
    <submittedName>
        <fullName evidence="1">Uncharacterized protein</fullName>
    </submittedName>
</protein>
<keyword evidence="2" id="KW-1185">Reference proteome</keyword>
<feature type="non-terminal residue" evidence="1">
    <location>
        <position position="58"/>
    </location>
</feature>
<organism evidence="1 2">
    <name type="scientific">Taxus chinensis</name>
    <name type="common">Chinese yew</name>
    <name type="synonym">Taxus wallichiana var. chinensis</name>
    <dbReference type="NCBI Taxonomy" id="29808"/>
    <lineage>
        <taxon>Eukaryota</taxon>
        <taxon>Viridiplantae</taxon>
        <taxon>Streptophyta</taxon>
        <taxon>Embryophyta</taxon>
        <taxon>Tracheophyta</taxon>
        <taxon>Spermatophyta</taxon>
        <taxon>Pinopsida</taxon>
        <taxon>Pinidae</taxon>
        <taxon>Conifers II</taxon>
        <taxon>Cupressales</taxon>
        <taxon>Taxaceae</taxon>
        <taxon>Taxus</taxon>
    </lineage>
</organism>
<comment type="caution">
    <text evidence="1">The sequence shown here is derived from an EMBL/GenBank/DDBJ whole genome shotgun (WGS) entry which is preliminary data.</text>
</comment>
<accession>A0AA38GAX5</accession>
<proteinExistence type="predicted"/>
<reference evidence="1 2" key="1">
    <citation type="journal article" date="2021" name="Nat. Plants">
        <title>The Taxus genome provides insights into paclitaxel biosynthesis.</title>
        <authorList>
            <person name="Xiong X."/>
            <person name="Gou J."/>
            <person name="Liao Q."/>
            <person name="Li Y."/>
            <person name="Zhou Q."/>
            <person name="Bi G."/>
            <person name="Li C."/>
            <person name="Du R."/>
            <person name="Wang X."/>
            <person name="Sun T."/>
            <person name="Guo L."/>
            <person name="Liang H."/>
            <person name="Lu P."/>
            <person name="Wu Y."/>
            <person name="Zhang Z."/>
            <person name="Ro D.K."/>
            <person name="Shang Y."/>
            <person name="Huang S."/>
            <person name="Yan J."/>
        </authorList>
    </citation>
    <scope>NUCLEOTIDE SEQUENCE [LARGE SCALE GENOMIC DNA]</scope>
    <source>
        <strain evidence="1">Ta-2019</strain>
    </source>
</reference>
<name>A0AA38GAX5_TAXCH</name>
<evidence type="ECO:0000313" key="2">
    <source>
        <dbReference type="Proteomes" id="UP000824469"/>
    </source>
</evidence>
<gene>
    <name evidence="1" type="ORF">KI387_019914</name>
</gene>
<evidence type="ECO:0000313" key="1">
    <source>
        <dbReference type="EMBL" id="KAH9318145.1"/>
    </source>
</evidence>
<dbReference type="AlphaFoldDB" id="A0AA38GAX5"/>
<dbReference type="Proteomes" id="UP000824469">
    <property type="component" value="Unassembled WGS sequence"/>
</dbReference>
<sequence length="58" mass="6781">MVVSDYNHHMSTTEKEMALDLVHPTNKRTSDGLPIYNNEVKVKLEKEGLLQLYELPYF</sequence>